<dbReference type="InterPro" id="IPR001466">
    <property type="entry name" value="Beta-lactam-related"/>
</dbReference>
<dbReference type="AlphaFoldDB" id="A0A410FRJ6"/>
<evidence type="ECO:0000313" key="3">
    <source>
        <dbReference type="Proteomes" id="UP000287233"/>
    </source>
</evidence>
<dbReference type="Pfam" id="PF00144">
    <property type="entry name" value="Beta-lactamase"/>
    <property type="match status" value="1"/>
</dbReference>
<dbReference type="SUPFAM" id="SSF56601">
    <property type="entry name" value="beta-lactamase/transpeptidase-like"/>
    <property type="match status" value="1"/>
</dbReference>
<dbReference type="KEGG" id="bih:BIP78_0071"/>
<protein>
    <submittedName>
        <fullName evidence="2">Beta-lactamase class C-like and penicillin binding proteins (PBPs) superfamily</fullName>
    </submittedName>
</protein>
<proteinExistence type="predicted"/>
<dbReference type="Proteomes" id="UP000287233">
    <property type="component" value="Chromosome"/>
</dbReference>
<dbReference type="InterPro" id="IPR012338">
    <property type="entry name" value="Beta-lactam/transpept-like"/>
</dbReference>
<feature type="domain" description="Beta-lactamase-related" evidence="1">
    <location>
        <begin position="40"/>
        <end position="345"/>
    </location>
</feature>
<organism evidence="2 3">
    <name type="scientific">Bipolaricaulis sibiricus</name>
    <dbReference type="NCBI Taxonomy" id="2501609"/>
    <lineage>
        <taxon>Bacteria</taxon>
        <taxon>Candidatus Bipolaricaulota</taxon>
        <taxon>Candidatus Bipolaricaulia</taxon>
        <taxon>Candidatus Bipolaricaulales</taxon>
        <taxon>Candidatus Bipolaricaulaceae</taxon>
        <taxon>Candidatus Bipolaricaulis</taxon>
    </lineage>
</organism>
<gene>
    <name evidence="2" type="ORF">BIP78_0071</name>
</gene>
<accession>A0A410FRJ6</accession>
<evidence type="ECO:0000313" key="2">
    <source>
        <dbReference type="EMBL" id="QAA75839.1"/>
    </source>
</evidence>
<dbReference type="InterPro" id="IPR050789">
    <property type="entry name" value="Diverse_Enzym_Activities"/>
</dbReference>
<sequence>MKRFLDQDFVHDTVRRMVDGKNVSSAVLRVESGDSSLACVAAAGEMHVNDRYFIASVTKLYVTAVVMRLVAEGNLRLNDRIIGFFPEGTLAGLHVIRGVDHTSEITVAHLMSNTSGLPDYFFGRAPSGRSAGEELLAGKDEPWPLERILATARALGPRFRPGQPGRALYSDTNYELLGAVVEQVTGKPIAQVFQEFIFGRLGLQDTYAFQDEGDDTPAQLYYTSRPVRLPRYLASVTAEGGIVSTAAECMKFLKAFFAGVFFPREEIENLKRWNLVLRPGTFLYGLGLEKIFIPRPLAPFFPFGEILGYWGQTAAFAWYNPRSDLYFTGTANQLAGPGHRAALRAMFRILRIGARRR</sequence>
<dbReference type="Gene3D" id="3.40.710.10">
    <property type="entry name" value="DD-peptidase/beta-lactamase superfamily"/>
    <property type="match status" value="1"/>
</dbReference>
<name>A0A410FRJ6_BIPS1</name>
<dbReference type="EMBL" id="CP034928">
    <property type="protein sequence ID" value="QAA75839.1"/>
    <property type="molecule type" value="Genomic_DNA"/>
</dbReference>
<evidence type="ECO:0000259" key="1">
    <source>
        <dbReference type="Pfam" id="PF00144"/>
    </source>
</evidence>
<reference evidence="3" key="1">
    <citation type="submission" date="2018-12" db="EMBL/GenBank/DDBJ databases">
        <title>Complete genome sequence of an uncultured bacterium of the candidate phylum Bipolaricaulota.</title>
        <authorList>
            <person name="Kadnikov V.V."/>
            <person name="Mardanov A.V."/>
            <person name="Beletsky A.V."/>
            <person name="Frank Y.A."/>
            <person name="Karnachuk O.V."/>
            <person name="Ravin N.V."/>
        </authorList>
    </citation>
    <scope>NUCLEOTIDE SEQUENCE [LARGE SCALE GENOMIC DNA]</scope>
</reference>
<dbReference type="PANTHER" id="PTHR43283">
    <property type="entry name" value="BETA-LACTAMASE-RELATED"/>
    <property type="match status" value="1"/>
</dbReference>